<protein>
    <submittedName>
        <fullName evidence="2">DNA-binding protein</fullName>
    </submittedName>
</protein>
<feature type="domain" description="Helix-turn-helix" evidence="1">
    <location>
        <begin position="16"/>
        <end position="63"/>
    </location>
</feature>
<dbReference type="Pfam" id="PF12728">
    <property type="entry name" value="HTH_17"/>
    <property type="match status" value="1"/>
</dbReference>
<comment type="caution">
    <text evidence="2">The sequence shown here is derived from an EMBL/GenBank/DDBJ whole genome shotgun (WGS) entry which is preliminary data.</text>
</comment>
<sequence>MTIQEYRDKLKKKTCNVKELSEILGVSEAKARRLTHIEGAPVIRFGRDIRIILSKLDEFIENHIGEAL</sequence>
<organism evidence="2 3">
    <name type="scientific">Clostridium botulinum</name>
    <dbReference type="NCBI Taxonomy" id="1491"/>
    <lineage>
        <taxon>Bacteria</taxon>
        <taxon>Bacillati</taxon>
        <taxon>Bacillota</taxon>
        <taxon>Clostridia</taxon>
        <taxon>Eubacteriales</taxon>
        <taxon>Clostridiaceae</taxon>
        <taxon>Clostridium</taxon>
    </lineage>
</organism>
<reference evidence="2 3" key="1">
    <citation type="submission" date="2019-02" db="EMBL/GenBank/DDBJ databases">
        <title>Genome sequencing of Clostridium botulinum clinical isolates.</title>
        <authorList>
            <person name="Brunt J."/>
            <person name="Van Vliet A.H.M."/>
            <person name="Stringer S.C."/>
            <person name="Grant K.A."/>
            <person name="Carter A.C."/>
            <person name="Peck M.W."/>
        </authorList>
    </citation>
    <scope>NUCLEOTIDE SEQUENCE [LARGE SCALE GENOMIC DNA]</scope>
    <source>
        <strain evidence="2 3">H113700579</strain>
    </source>
</reference>
<evidence type="ECO:0000313" key="3">
    <source>
        <dbReference type="Proteomes" id="UP000472355"/>
    </source>
</evidence>
<name>A0A6M0SLU6_CLOBO</name>
<gene>
    <name evidence="2" type="ORF">EXM65_01680</name>
</gene>
<dbReference type="InterPro" id="IPR041657">
    <property type="entry name" value="HTH_17"/>
</dbReference>
<dbReference type="AlphaFoldDB" id="A0A6M0SLU6"/>
<accession>A0A6M0SLU6</accession>
<evidence type="ECO:0000313" key="2">
    <source>
        <dbReference type="EMBL" id="NFA41316.1"/>
    </source>
</evidence>
<dbReference type="EMBL" id="SGKU01000003">
    <property type="protein sequence ID" value="NFA41316.1"/>
    <property type="molecule type" value="Genomic_DNA"/>
</dbReference>
<dbReference type="GO" id="GO:0003677">
    <property type="term" value="F:DNA binding"/>
    <property type="evidence" value="ECO:0007669"/>
    <property type="project" value="UniProtKB-KW"/>
</dbReference>
<keyword evidence="2" id="KW-0238">DNA-binding</keyword>
<dbReference type="Proteomes" id="UP000472355">
    <property type="component" value="Unassembled WGS sequence"/>
</dbReference>
<evidence type="ECO:0000259" key="1">
    <source>
        <dbReference type="Pfam" id="PF12728"/>
    </source>
</evidence>
<proteinExistence type="predicted"/>